<reference evidence="6 7" key="1">
    <citation type="submission" date="2024-09" db="EMBL/GenBank/DDBJ databases">
        <authorList>
            <person name="Sun Q."/>
            <person name="Mori K."/>
        </authorList>
    </citation>
    <scope>NUCLEOTIDE SEQUENCE [LARGE SCALE GENOMIC DNA]</scope>
    <source>
        <strain evidence="6 7">JCM 15389</strain>
    </source>
</reference>
<dbReference type="Proteomes" id="UP001589788">
    <property type="component" value="Unassembled WGS sequence"/>
</dbReference>
<dbReference type="Pfam" id="PF00775">
    <property type="entry name" value="Dioxygenase_C"/>
    <property type="match status" value="1"/>
</dbReference>
<dbReference type="RefSeq" id="WP_377788160.1">
    <property type="nucleotide sequence ID" value="NZ_JBHLYQ010000018.1"/>
</dbReference>
<dbReference type="PROSITE" id="PS00083">
    <property type="entry name" value="INTRADIOL_DIOXYGENAS"/>
    <property type="match status" value="1"/>
</dbReference>
<dbReference type="GO" id="GO:0018578">
    <property type="term" value="F:protocatechuate 3,4-dioxygenase activity"/>
    <property type="evidence" value="ECO:0007669"/>
    <property type="project" value="UniProtKB-EC"/>
</dbReference>
<comment type="similarity">
    <text evidence="1">Belongs to the intradiol ring-cleavage dioxygenase family.</text>
</comment>
<evidence type="ECO:0000313" key="6">
    <source>
        <dbReference type="EMBL" id="MFC0081170.1"/>
    </source>
</evidence>
<name>A0ABV6C0G5_9ACTN</name>
<dbReference type="InterPro" id="IPR000627">
    <property type="entry name" value="Intradiol_dOase_C"/>
</dbReference>
<dbReference type="InterPro" id="IPR015889">
    <property type="entry name" value="Intradiol_dOase_core"/>
</dbReference>
<keyword evidence="3 6" id="KW-0560">Oxidoreductase</keyword>
<dbReference type="NCBIfam" id="TIGR02423">
    <property type="entry name" value="protocat_alph"/>
    <property type="match status" value="1"/>
</dbReference>
<feature type="region of interest" description="Disordered" evidence="4">
    <location>
        <begin position="1"/>
        <end position="26"/>
    </location>
</feature>
<comment type="caution">
    <text evidence="6">The sequence shown here is derived from an EMBL/GenBank/DDBJ whole genome shotgun (WGS) entry which is preliminary data.</text>
</comment>
<organism evidence="6 7">
    <name type="scientific">Aciditerrimonas ferrireducens</name>
    <dbReference type="NCBI Taxonomy" id="667306"/>
    <lineage>
        <taxon>Bacteria</taxon>
        <taxon>Bacillati</taxon>
        <taxon>Actinomycetota</taxon>
        <taxon>Acidimicrobiia</taxon>
        <taxon>Acidimicrobiales</taxon>
        <taxon>Acidimicrobiaceae</taxon>
        <taxon>Aciditerrimonas</taxon>
    </lineage>
</organism>
<feature type="compositionally biased region" description="Polar residues" evidence="4">
    <location>
        <begin position="1"/>
        <end position="11"/>
    </location>
</feature>
<dbReference type="PANTHER" id="PTHR33711:SF9">
    <property type="entry name" value="PROTOCATECHUATE 3,4-DIOXYGENASE ALPHA CHAIN"/>
    <property type="match status" value="1"/>
</dbReference>
<dbReference type="InterPro" id="IPR050770">
    <property type="entry name" value="Intradiol_RC_Dioxygenase"/>
</dbReference>
<dbReference type="Gene3D" id="2.60.130.10">
    <property type="entry name" value="Aromatic compound dioxygenase"/>
    <property type="match status" value="1"/>
</dbReference>
<evidence type="ECO:0000256" key="3">
    <source>
        <dbReference type="ARBA" id="ARBA00023002"/>
    </source>
</evidence>
<proteinExistence type="inferred from homology"/>
<gene>
    <name evidence="6" type="primary">pcaG</name>
    <name evidence="6" type="ORF">ACFFRE_03220</name>
</gene>
<keyword evidence="2" id="KW-0223">Dioxygenase</keyword>
<evidence type="ECO:0000256" key="4">
    <source>
        <dbReference type="SAM" id="MobiDB-lite"/>
    </source>
</evidence>
<feature type="domain" description="Intradiol ring-cleavage dioxygenases" evidence="5">
    <location>
        <begin position="56"/>
        <end position="84"/>
    </location>
</feature>
<dbReference type="EMBL" id="JBHLYQ010000018">
    <property type="protein sequence ID" value="MFC0081170.1"/>
    <property type="molecule type" value="Genomic_DNA"/>
</dbReference>
<protein>
    <submittedName>
        <fullName evidence="6">Protocatechuate 3,4-dioxygenase subunit alpha</fullName>
        <ecNumber evidence="6">1.13.11.3</ecNumber>
    </submittedName>
</protein>
<dbReference type="SUPFAM" id="SSF49482">
    <property type="entry name" value="Aromatic compound dioxygenase"/>
    <property type="match status" value="1"/>
</dbReference>
<evidence type="ECO:0000259" key="5">
    <source>
        <dbReference type="PROSITE" id="PS00083"/>
    </source>
</evidence>
<evidence type="ECO:0000313" key="7">
    <source>
        <dbReference type="Proteomes" id="UP001589788"/>
    </source>
</evidence>
<keyword evidence="7" id="KW-1185">Reference proteome</keyword>
<dbReference type="EC" id="1.13.11.3" evidence="6"/>
<evidence type="ECO:0000256" key="1">
    <source>
        <dbReference type="ARBA" id="ARBA00007825"/>
    </source>
</evidence>
<sequence length="192" mass="20496">MTTSTPSTATEGPSAPERPALLPTPSQTVGPYFAIGLRWLTRPDLVPPGSPGALRLTGRVLDAEGRPVPDAVLELWQADPEGRFPPESAPGWTGFGRCPTDEEGRFAFTTVVPGPVGPGQAPHADLSVFARGLVQRLLTRVYFPGADPERDPVLAAVPPERRATLLAKPEGPGTLRFDVHLAGEDETVFFAW</sequence>
<dbReference type="InterPro" id="IPR012786">
    <property type="entry name" value="Protocat_dOase_a"/>
</dbReference>
<evidence type="ECO:0000256" key="2">
    <source>
        <dbReference type="ARBA" id="ARBA00022964"/>
    </source>
</evidence>
<accession>A0ABV6C0G5</accession>
<dbReference type="PANTHER" id="PTHR33711">
    <property type="entry name" value="DIOXYGENASE, PUTATIVE (AFU_ORTHOLOGUE AFUA_2G02910)-RELATED"/>
    <property type="match status" value="1"/>
</dbReference>